<evidence type="ECO:0000313" key="4">
    <source>
        <dbReference type="EMBL" id="HGQ73863.1"/>
    </source>
</evidence>
<reference evidence="4" key="1">
    <citation type="journal article" date="2020" name="mSystems">
        <title>Genome- and Community-Level Interaction Insights into Carbon Utilization and Element Cycling Functions of Hydrothermarchaeota in Hydrothermal Sediment.</title>
        <authorList>
            <person name="Zhou Z."/>
            <person name="Liu Y."/>
            <person name="Xu W."/>
            <person name="Pan J."/>
            <person name="Luo Z.H."/>
            <person name="Li M."/>
        </authorList>
    </citation>
    <scope>NUCLEOTIDE SEQUENCE [LARGE SCALE GENOMIC DNA]</scope>
    <source>
        <strain evidence="4">SpSt-648</strain>
    </source>
</reference>
<accession>A0A7C4JM70</accession>
<keyword evidence="1 2" id="KW-0690">Ribosome biogenesis</keyword>
<comment type="function">
    <text evidence="2">Probably involved in the biogenesis of the ribosome.</text>
</comment>
<organism evidence="4">
    <name type="scientific">Staphylothermus marinus</name>
    <dbReference type="NCBI Taxonomy" id="2280"/>
    <lineage>
        <taxon>Archaea</taxon>
        <taxon>Thermoproteota</taxon>
        <taxon>Thermoprotei</taxon>
        <taxon>Desulfurococcales</taxon>
        <taxon>Desulfurococcaceae</taxon>
        <taxon>Staphylothermus</taxon>
    </lineage>
</organism>
<evidence type="ECO:0000256" key="2">
    <source>
        <dbReference type="HAMAP-Rule" id="MF_00699"/>
    </source>
</evidence>
<dbReference type="AlphaFoldDB" id="A0A7C4JM70"/>
<proteinExistence type="inferred from homology"/>
<dbReference type="GO" id="GO:0006364">
    <property type="term" value="P:rRNA processing"/>
    <property type="evidence" value="ECO:0007669"/>
    <property type="project" value="InterPro"/>
</dbReference>
<dbReference type="InterPro" id="IPR023548">
    <property type="entry name" value="Brix_dom_Rbsml_bgen_prot"/>
</dbReference>
<dbReference type="EMBL" id="DTBP01000015">
    <property type="protein sequence ID" value="HGQ73863.1"/>
    <property type="molecule type" value="Genomic_DNA"/>
</dbReference>
<evidence type="ECO:0000256" key="1">
    <source>
        <dbReference type="ARBA" id="ARBA00022517"/>
    </source>
</evidence>
<sequence>MCVGHHGSTHSSPSSRDYILILVTTSREPSRRTRSFIKELSQTLPYTRVFNRGKRTLVEIARLAAGHNAKFVMIVYEWKANPRRILLYRLNPLLVSSSVDTDQIYRIFASLTISGVKLARESSIGCRIYNPRTIGFSIDKCSSELCFRASEIFLRIYKYYSSREPDVILDFSDNESSTTITVLDGLGRVCGPLIKVVKAEVFE</sequence>
<dbReference type="PROSITE" id="PS50833">
    <property type="entry name" value="BRIX"/>
    <property type="match status" value="1"/>
</dbReference>
<gene>
    <name evidence="4" type="ORF">ENU20_02150</name>
</gene>
<evidence type="ECO:0000259" key="3">
    <source>
        <dbReference type="PROSITE" id="PS50833"/>
    </source>
</evidence>
<name>A0A7C4JM70_STAMA</name>
<dbReference type="HAMAP" id="MF_00699">
    <property type="entry name" value="BriX"/>
    <property type="match status" value="1"/>
</dbReference>
<dbReference type="GO" id="GO:0019843">
    <property type="term" value="F:rRNA binding"/>
    <property type="evidence" value="ECO:0007669"/>
    <property type="project" value="InterPro"/>
</dbReference>
<feature type="domain" description="Brix" evidence="3">
    <location>
        <begin position="19"/>
        <end position="203"/>
    </location>
</feature>
<dbReference type="SUPFAM" id="SSF52954">
    <property type="entry name" value="Class II aaRS ABD-related"/>
    <property type="match status" value="1"/>
</dbReference>
<dbReference type="SMART" id="SM00879">
    <property type="entry name" value="Brix"/>
    <property type="match status" value="1"/>
</dbReference>
<dbReference type="InterPro" id="IPR007109">
    <property type="entry name" value="Brix"/>
</dbReference>
<dbReference type="Gene3D" id="3.40.50.10480">
    <property type="entry name" value="Probable brix-domain ribosomal biogenesis protein"/>
    <property type="match status" value="1"/>
</dbReference>
<comment type="caution">
    <text evidence="4">The sequence shown here is derived from an EMBL/GenBank/DDBJ whole genome shotgun (WGS) entry which is preliminary data.</text>
</comment>
<protein>
    <recommendedName>
        <fullName evidence="2">Probable Brix domain-containing ribosomal biogenesis protein</fullName>
    </recommendedName>
</protein>